<dbReference type="SUPFAM" id="SSF89550">
    <property type="entry name" value="PHP domain-like"/>
    <property type="match status" value="1"/>
</dbReference>
<sequence>MTKRVLNSLDYPRIKILAHPTARKINDREGIELDWPKIFEFCIKNNKFLEINADPARLDLPDSLVREAVKYGVKMTLGTDSHDVSMLDNMTYGVSVARRGWCEIKNIVNCLSLEKFKEVIKL</sequence>
<dbReference type="GO" id="GO:0005829">
    <property type="term" value="C:cytosol"/>
    <property type="evidence" value="ECO:0007669"/>
    <property type="project" value="TreeGrafter"/>
</dbReference>
<name>A0A0F9YZR4_9BACT</name>
<comment type="caution">
    <text evidence="1">The sequence shown here is derived from an EMBL/GenBank/DDBJ whole genome shotgun (WGS) entry which is preliminary data.</text>
</comment>
<dbReference type="InterPro" id="IPR016195">
    <property type="entry name" value="Pol/histidinol_Pase-like"/>
</dbReference>
<organism evidence="1 2">
    <name type="scientific">Candidatus Woesebacteria bacterium GW2011_GWC2_31_9</name>
    <dbReference type="NCBI Taxonomy" id="1618586"/>
    <lineage>
        <taxon>Bacteria</taxon>
        <taxon>Candidatus Woeseibacteriota</taxon>
    </lineage>
</organism>
<dbReference type="InterPro" id="IPR050243">
    <property type="entry name" value="PHP_phosphatase"/>
</dbReference>
<dbReference type="AlphaFoldDB" id="A0A0F9YZR4"/>
<dbReference type="EMBL" id="LBOI01000004">
    <property type="protein sequence ID" value="KKP31916.1"/>
    <property type="molecule type" value="Genomic_DNA"/>
</dbReference>
<dbReference type="PANTHER" id="PTHR36928:SF1">
    <property type="entry name" value="PHOSPHATASE YCDX-RELATED"/>
    <property type="match status" value="1"/>
</dbReference>
<reference evidence="1 2" key="1">
    <citation type="journal article" date="2015" name="Nature">
        <title>rRNA introns, odd ribosomes, and small enigmatic genomes across a large radiation of phyla.</title>
        <authorList>
            <person name="Brown C.T."/>
            <person name="Hug L.A."/>
            <person name="Thomas B.C."/>
            <person name="Sharon I."/>
            <person name="Castelle C.J."/>
            <person name="Singh A."/>
            <person name="Wilkins M.J."/>
            <person name="Williams K.H."/>
            <person name="Banfield J.F."/>
        </authorList>
    </citation>
    <scope>NUCLEOTIDE SEQUENCE [LARGE SCALE GENOMIC DNA]</scope>
</reference>
<dbReference type="GO" id="GO:0008270">
    <property type="term" value="F:zinc ion binding"/>
    <property type="evidence" value="ECO:0007669"/>
    <property type="project" value="TreeGrafter"/>
</dbReference>
<dbReference type="Gene3D" id="3.20.20.140">
    <property type="entry name" value="Metal-dependent hydrolases"/>
    <property type="match status" value="1"/>
</dbReference>
<evidence type="ECO:0000313" key="1">
    <source>
        <dbReference type="EMBL" id="KKP31916.1"/>
    </source>
</evidence>
<gene>
    <name evidence="1" type="ORF">UR21_C0004G0052</name>
</gene>
<dbReference type="PANTHER" id="PTHR36928">
    <property type="entry name" value="PHOSPHATASE YCDX-RELATED"/>
    <property type="match status" value="1"/>
</dbReference>
<dbReference type="Proteomes" id="UP000034803">
    <property type="component" value="Unassembled WGS sequence"/>
</dbReference>
<dbReference type="GO" id="GO:0042578">
    <property type="term" value="F:phosphoric ester hydrolase activity"/>
    <property type="evidence" value="ECO:0007669"/>
    <property type="project" value="TreeGrafter"/>
</dbReference>
<protein>
    <submittedName>
        <fullName evidence="1">Polymerase IV, family X protein</fullName>
    </submittedName>
</protein>
<evidence type="ECO:0000313" key="2">
    <source>
        <dbReference type="Proteomes" id="UP000034803"/>
    </source>
</evidence>
<accession>A0A0F9YZR4</accession>
<proteinExistence type="predicted"/>